<dbReference type="AlphaFoldDB" id="A0A078AZH8"/>
<dbReference type="InParanoid" id="A0A078AZH8"/>
<keyword evidence="2" id="KW-1185">Reference proteome</keyword>
<sequence>MEHSSSLQSIPIPDLHDCGKELYFTIDRILDIVILISKSAVKNKELGFTFGNNFNSIFTSITHPLTPSDHEKCFKIFHKFALFKQFAQNVWHGSVIGSIIDGNFDLKNFIELGRKISESVVTKQQSDEVWEPFSKQLNAQNDAHLNELLASRKPGQQLSQSEVASITKHYDTSEDYFEDDLRNFDKIGYNNAFYQNVYKFIKEEPVPFHLNSEILLCNNHYEFAEIGDAFPDVATIKMGQTIVNPFRELWLCLFRNKISIPIDEFTYQISFFCQLLHKDEGLNEFFKDKVVQELKEFAQSSDYYVDLRRDGSFFKRIVHMIASKTSGAKVEETITAESTIANKGAGSRSISIQAKGYDLELVRSSIKEIKKGNGRDIKLAIKQESNTIDPTIQPLGLVGQVLNGPSNQGLITLGNSLENDIYLPKTGLIFGTQFGLIFKDGNLHVIDFSSSVSSTNTLLRFNKNEKIALKQGQVLNFANTVDYHISSLTSGHIKLDFVRDTKTGNSKDKKSPEGFDLEIPSTGIIVSRNKGQVMTIPKLACSANHCKIFGDGIVDTSSNGTFVYLKTFAEQQKQIQSQLVKLDQAKNNIQVIDIDFEVL</sequence>
<dbReference type="Proteomes" id="UP000039865">
    <property type="component" value="Unassembled WGS sequence"/>
</dbReference>
<organism evidence="1 2">
    <name type="scientific">Stylonychia lemnae</name>
    <name type="common">Ciliate</name>
    <dbReference type="NCBI Taxonomy" id="5949"/>
    <lineage>
        <taxon>Eukaryota</taxon>
        <taxon>Sar</taxon>
        <taxon>Alveolata</taxon>
        <taxon>Ciliophora</taxon>
        <taxon>Intramacronucleata</taxon>
        <taxon>Spirotrichea</taxon>
        <taxon>Stichotrichia</taxon>
        <taxon>Sporadotrichida</taxon>
        <taxon>Oxytrichidae</taxon>
        <taxon>Stylonychinae</taxon>
        <taxon>Stylonychia</taxon>
    </lineage>
</organism>
<proteinExistence type="predicted"/>
<evidence type="ECO:0000313" key="2">
    <source>
        <dbReference type="Proteomes" id="UP000039865"/>
    </source>
</evidence>
<gene>
    <name evidence="1" type="primary">Contig15782.g16825</name>
    <name evidence="1" type="ORF">STYLEM_15704</name>
</gene>
<reference evidence="1 2" key="1">
    <citation type="submission" date="2014-06" db="EMBL/GenBank/DDBJ databases">
        <authorList>
            <person name="Swart Estienne"/>
        </authorList>
    </citation>
    <scope>NUCLEOTIDE SEQUENCE [LARGE SCALE GENOMIC DNA]</scope>
    <source>
        <strain evidence="1 2">130c</strain>
    </source>
</reference>
<dbReference type="EMBL" id="CCKQ01014814">
    <property type="protein sequence ID" value="CDW86607.1"/>
    <property type="molecule type" value="Genomic_DNA"/>
</dbReference>
<accession>A0A078AZH8</accession>
<name>A0A078AZH8_STYLE</name>
<protein>
    <submittedName>
        <fullName evidence="1">Uncharacterized protein</fullName>
    </submittedName>
</protein>
<evidence type="ECO:0000313" key="1">
    <source>
        <dbReference type="EMBL" id="CDW86607.1"/>
    </source>
</evidence>